<evidence type="ECO:0000313" key="1">
    <source>
        <dbReference type="EMBL" id="MBU8876903.1"/>
    </source>
</evidence>
<evidence type="ECO:0000313" key="2">
    <source>
        <dbReference type="Proteomes" id="UP000727907"/>
    </source>
</evidence>
<gene>
    <name evidence="1" type="ORF">KQ910_24225</name>
</gene>
<comment type="caution">
    <text evidence="1">The sequence shown here is derived from an EMBL/GenBank/DDBJ whole genome shotgun (WGS) entry which is preliminary data.</text>
</comment>
<dbReference type="EMBL" id="JAHOPB010000003">
    <property type="protein sequence ID" value="MBU8876903.1"/>
    <property type="molecule type" value="Genomic_DNA"/>
</dbReference>
<sequence>MRTMVLLIALAGVTCGCDQFDNMSSGQKGMVTGAALGTGIGLVSGGSFGTVVGAGLIGGAVGYVGGTAIGNKN</sequence>
<dbReference type="Proteomes" id="UP000727907">
    <property type="component" value="Unassembled WGS sequence"/>
</dbReference>
<dbReference type="PROSITE" id="PS51257">
    <property type="entry name" value="PROKAR_LIPOPROTEIN"/>
    <property type="match status" value="1"/>
</dbReference>
<dbReference type="RefSeq" id="WP_216966160.1">
    <property type="nucleotide sequence ID" value="NZ_JAHOPB010000003.1"/>
</dbReference>
<organism evidence="1 2">
    <name type="scientific">Reyranella humidisoli</name>
    <dbReference type="NCBI Taxonomy" id="2849149"/>
    <lineage>
        <taxon>Bacteria</taxon>
        <taxon>Pseudomonadati</taxon>
        <taxon>Pseudomonadota</taxon>
        <taxon>Alphaproteobacteria</taxon>
        <taxon>Hyphomicrobiales</taxon>
        <taxon>Reyranellaceae</taxon>
        <taxon>Reyranella</taxon>
    </lineage>
</organism>
<name>A0ABS6IUL1_9HYPH</name>
<protein>
    <submittedName>
        <fullName evidence="1">Complement resistance protein TraT</fullName>
    </submittedName>
</protein>
<keyword evidence="2" id="KW-1185">Reference proteome</keyword>
<reference evidence="1 2" key="1">
    <citation type="submission" date="2021-06" db="EMBL/GenBank/DDBJ databases">
        <authorList>
            <person name="Lee D.H."/>
        </authorList>
    </citation>
    <scope>NUCLEOTIDE SEQUENCE [LARGE SCALE GENOMIC DNA]</scope>
    <source>
        <strain evidence="1 2">MMS21-HV4-11</strain>
    </source>
</reference>
<proteinExistence type="predicted"/>
<accession>A0ABS6IUL1</accession>